<feature type="compositionally biased region" description="Polar residues" evidence="1">
    <location>
        <begin position="166"/>
        <end position="187"/>
    </location>
</feature>
<feature type="region of interest" description="Disordered" evidence="1">
    <location>
        <begin position="164"/>
        <end position="209"/>
    </location>
</feature>
<dbReference type="AlphaFoldDB" id="A0A168QH11"/>
<name>A0A168QH11_ABSGL</name>
<feature type="compositionally biased region" description="Low complexity" evidence="1">
    <location>
        <begin position="120"/>
        <end position="143"/>
    </location>
</feature>
<evidence type="ECO:0000313" key="2">
    <source>
        <dbReference type="EMBL" id="SAM04684.1"/>
    </source>
</evidence>
<keyword evidence="3" id="KW-1185">Reference proteome</keyword>
<evidence type="ECO:0000256" key="1">
    <source>
        <dbReference type="SAM" id="MobiDB-lite"/>
    </source>
</evidence>
<accession>A0A168QH11</accession>
<dbReference type="InParanoid" id="A0A168QH11"/>
<protein>
    <submittedName>
        <fullName evidence="2">Uncharacterized protein</fullName>
    </submittedName>
</protein>
<organism evidence="2">
    <name type="scientific">Absidia glauca</name>
    <name type="common">Pin mould</name>
    <dbReference type="NCBI Taxonomy" id="4829"/>
    <lineage>
        <taxon>Eukaryota</taxon>
        <taxon>Fungi</taxon>
        <taxon>Fungi incertae sedis</taxon>
        <taxon>Mucoromycota</taxon>
        <taxon>Mucoromycotina</taxon>
        <taxon>Mucoromycetes</taxon>
        <taxon>Mucorales</taxon>
        <taxon>Cunninghamellaceae</taxon>
        <taxon>Absidia</taxon>
    </lineage>
</organism>
<gene>
    <name evidence="2" type="primary">ABSGL_10550.1 scaffold 12026</name>
</gene>
<feature type="region of interest" description="Disordered" evidence="1">
    <location>
        <begin position="39"/>
        <end position="62"/>
    </location>
</feature>
<proteinExistence type="predicted"/>
<feature type="region of interest" description="Disordered" evidence="1">
    <location>
        <begin position="89"/>
        <end position="148"/>
    </location>
</feature>
<dbReference type="Proteomes" id="UP000078561">
    <property type="component" value="Unassembled WGS sequence"/>
</dbReference>
<reference evidence="2" key="1">
    <citation type="submission" date="2016-04" db="EMBL/GenBank/DDBJ databases">
        <authorList>
            <person name="Evans L.H."/>
            <person name="Alamgir A."/>
            <person name="Owens N."/>
            <person name="Weber N.D."/>
            <person name="Virtaneva K."/>
            <person name="Barbian K."/>
            <person name="Babar A."/>
            <person name="Rosenke K."/>
        </authorList>
    </citation>
    <scope>NUCLEOTIDE SEQUENCE [LARGE SCALE GENOMIC DNA]</scope>
    <source>
        <strain evidence="2">CBS 101.48</strain>
    </source>
</reference>
<evidence type="ECO:0000313" key="3">
    <source>
        <dbReference type="Proteomes" id="UP000078561"/>
    </source>
</evidence>
<sequence>MVRFRPLSLISSSMTYYYPGHQQKTRYPPCYHDYLAFPRRKQPVKTPPLPPPPPKERSQRHSFYHDPRMKDQRQQGCAEWIKSRGAQLRHIEPSHSKQKRSSAGPFSSKEDMFSHAGNRPTPQTPTSSRPTSGTSTPAAPVASHEGDGESLNSMEILALENAKKNAYSSTTEQSPRPFQAQQNNGKQQARPAPGWSSLPFGPPTSLPPDRLLDTQKVALLDYIWCFKATNLPSCTVWTGFDYQTQVAMAHATDGLVLTDSHICQGKLPFLVMPSQHRIYHAMPDASIKTAELKRLPNTKETIVLRMGGV</sequence>
<dbReference type="EMBL" id="LT554414">
    <property type="protein sequence ID" value="SAM04684.1"/>
    <property type="molecule type" value="Genomic_DNA"/>
</dbReference>